<comment type="caution">
    <text evidence="1">The sequence shown here is derived from an EMBL/GenBank/DDBJ whole genome shotgun (WGS) entry which is preliminary data.</text>
</comment>
<dbReference type="Proteomes" id="UP001620514">
    <property type="component" value="Unassembled WGS sequence"/>
</dbReference>
<dbReference type="PANTHER" id="PTHR43857:SF1">
    <property type="entry name" value="YJGH FAMILY PROTEIN"/>
    <property type="match status" value="1"/>
</dbReference>
<evidence type="ECO:0000313" key="1">
    <source>
        <dbReference type="EMBL" id="MFK4448948.1"/>
    </source>
</evidence>
<dbReference type="InterPro" id="IPR035959">
    <property type="entry name" value="RutC-like_sf"/>
</dbReference>
<accession>A0ABW8MYX9</accession>
<name>A0ABW8MYX9_9BURK</name>
<reference evidence="1 2" key="2">
    <citation type="submission" date="2024-11" db="EMBL/GenBank/DDBJ databases">
        <title>Using genomics to understand microbial adaptation to soil warming.</title>
        <authorList>
            <person name="Deangelis K.M. PhD."/>
        </authorList>
    </citation>
    <scope>NUCLEOTIDE SEQUENCE [LARGE SCALE GENOMIC DNA]</scope>
    <source>
        <strain evidence="1 2">GAS97</strain>
    </source>
</reference>
<dbReference type="Pfam" id="PF01042">
    <property type="entry name" value="Ribonuc_L-PSP"/>
    <property type="match status" value="1"/>
</dbReference>
<reference evidence="1 2" key="1">
    <citation type="submission" date="2024-10" db="EMBL/GenBank/DDBJ databases">
        <authorList>
            <person name="Deangelis K."/>
            <person name="Huntemann M."/>
            <person name="Clum A."/>
            <person name="Wang J."/>
            <person name="Palaniappan K."/>
            <person name="Ritter S."/>
            <person name="Chen I.-M."/>
            <person name="Stamatis D."/>
            <person name="Reddy T."/>
            <person name="O'Malley R."/>
            <person name="Daum C."/>
            <person name="Ng V."/>
            <person name="Ivanova N."/>
            <person name="Kyrpides N."/>
            <person name="Woyke T."/>
        </authorList>
    </citation>
    <scope>NUCLEOTIDE SEQUENCE [LARGE SCALE GENOMIC DNA]</scope>
    <source>
        <strain evidence="1 2">GAS97</strain>
    </source>
</reference>
<keyword evidence="2" id="KW-1185">Reference proteome</keyword>
<protein>
    <submittedName>
        <fullName evidence="1">Enamine deaminase RidA (YjgF/YER057c/UK114 family)</fullName>
    </submittedName>
</protein>
<dbReference type="PANTHER" id="PTHR43857">
    <property type="entry name" value="BLR7761 PROTEIN"/>
    <property type="match status" value="1"/>
</dbReference>
<dbReference type="InterPro" id="IPR006175">
    <property type="entry name" value="YjgF/YER057c/UK114"/>
</dbReference>
<dbReference type="Gene3D" id="3.30.1330.40">
    <property type="entry name" value="RutC-like"/>
    <property type="match status" value="1"/>
</dbReference>
<dbReference type="RefSeq" id="WP_404615621.1">
    <property type="nucleotide sequence ID" value="NZ_JBIYDN010000069.1"/>
</dbReference>
<organism evidence="1 2">
    <name type="scientific">Caballeronia udeis</name>
    <dbReference type="NCBI Taxonomy" id="1232866"/>
    <lineage>
        <taxon>Bacteria</taxon>
        <taxon>Pseudomonadati</taxon>
        <taxon>Pseudomonadota</taxon>
        <taxon>Betaproteobacteria</taxon>
        <taxon>Burkholderiales</taxon>
        <taxon>Burkholderiaceae</taxon>
        <taxon>Caballeronia</taxon>
    </lineage>
</organism>
<evidence type="ECO:0000313" key="2">
    <source>
        <dbReference type="Proteomes" id="UP001620514"/>
    </source>
</evidence>
<gene>
    <name evidence="1" type="ORF">ABH943_008993</name>
</gene>
<sequence>MMETFFTNSNSEKKFGYCRALSVDGWVFVSGTAGADFNTGEFPADIEGQARQMVSNVEYILKEAGSGLHDVVMRSIYLADPKDTPTVWGIVNEKMSHSPANQGLSVNFLADPIKVYMSVIARKGAGTPK</sequence>
<dbReference type="SUPFAM" id="SSF55298">
    <property type="entry name" value="YjgF-like"/>
    <property type="match status" value="1"/>
</dbReference>
<dbReference type="EMBL" id="JBIYDN010000069">
    <property type="protein sequence ID" value="MFK4448948.1"/>
    <property type="molecule type" value="Genomic_DNA"/>
</dbReference>
<proteinExistence type="predicted"/>